<reference evidence="2" key="1">
    <citation type="submission" date="2012-11" db="EMBL/GenBank/DDBJ databases">
        <authorList>
            <person name="Lucero-Rivera Y.E."/>
            <person name="Tovar-Ramirez D."/>
        </authorList>
    </citation>
    <scope>NUCLEOTIDE SEQUENCE [LARGE SCALE GENOMIC DNA]</scope>
    <source>
        <strain evidence="2">Araruama</strain>
    </source>
</reference>
<protein>
    <recommendedName>
        <fullName evidence="3">Glycosyltransferase</fullName>
    </recommendedName>
</protein>
<gene>
    <name evidence="1" type="ORF">OMM_03268</name>
</gene>
<evidence type="ECO:0000313" key="2">
    <source>
        <dbReference type="Proteomes" id="UP000189670"/>
    </source>
</evidence>
<evidence type="ECO:0000313" key="1">
    <source>
        <dbReference type="EMBL" id="ETR70397.1"/>
    </source>
</evidence>
<proteinExistence type="predicted"/>
<accession>A0A1V1P6A5</accession>
<dbReference type="Gene3D" id="3.20.20.80">
    <property type="entry name" value="Glycosidases"/>
    <property type="match status" value="1"/>
</dbReference>
<evidence type="ECO:0008006" key="3">
    <source>
        <dbReference type="Google" id="ProtNLM"/>
    </source>
</evidence>
<organism evidence="1 2">
    <name type="scientific">Candidatus Magnetoglobus multicellularis str. Araruama</name>
    <dbReference type="NCBI Taxonomy" id="890399"/>
    <lineage>
        <taxon>Bacteria</taxon>
        <taxon>Pseudomonadati</taxon>
        <taxon>Thermodesulfobacteriota</taxon>
        <taxon>Desulfobacteria</taxon>
        <taxon>Desulfobacterales</taxon>
        <taxon>Desulfobacteraceae</taxon>
        <taxon>Candidatus Magnetoglobus</taxon>
    </lineage>
</organism>
<dbReference type="PANTHER" id="PTHR41244">
    <property type="entry name" value="RHAMNAN SYNTHESIS F"/>
    <property type="match status" value="1"/>
</dbReference>
<dbReference type="InterPro" id="IPR032719">
    <property type="entry name" value="WbsX"/>
</dbReference>
<sequence>MKKLKPFCTEIINKIIQFKKLLRLLLSFSFIKDYMTIKSSRLFDAHYYLSNYSNLGVYWYFPVVHYIQTARQEGRNPNKTFNTQFYLKTYLDVKNQNINPFVHYLKYGRRENRAQNYSEFYRNENCHTSDNHMEASRREPFRKYQNDFKTDIKLIAFYLPQFHPIPENDKAWGKGFTEWTNVNRAKPQFKGHYQPHEPDELGFYDLRDIEVQQRQIMLAKNYGIYGFCFHYYWFNGKRLLEKPLDLFLENKQLDFKFCINWANENWTRRWDGNDKEIIIKQEYSPRDDFRFIIDAARYLKDSRYIRLNGKPLILIYRAELIPHLKKLP</sequence>
<comment type="caution">
    <text evidence="1">The sequence shown here is derived from an EMBL/GenBank/DDBJ whole genome shotgun (WGS) entry which is preliminary data.</text>
</comment>
<dbReference type="Proteomes" id="UP000189670">
    <property type="component" value="Unassembled WGS sequence"/>
</dbReference>
<dbReference type="CDD" id="cd11579">
    <property type="entry name" value="Glyco_tran_WbsX"/>
    <property type="match status" value="1"/>
</dbReference>
<dbReference type="AlphaFoldDB" id="A0A1V1P6A5"/>
<dbReference type="EMBL" id="ATBP01000431">
    <property type="protein sequence ID" value="ETR70397.1"/>
    <property type="molecule type" value="Genomic_DNA"/>
</dbReference>
<dbReference type="Pfam" id="PF14307">
    <property type="entry name" value="Glyco_tran_WbsX"/>
    <property type="match status" value="1"/>
</dbReference>
<name>A0A1V1P6A5_9BACT</name>
<dbReference type="PANTHER" id="PTHR41244:SF1">
    <property type="entry name" value="GLYCOSYLTRANSFERASE"/>
    <property type="match status" value="1"/>
</dbReference>